<name>A0A7X2D0H0_9LACT</name>
<evidence type="ECO:0000256" key="2">
    <source>
        <dbReference type="SAM" id="MobiDB-lite"/>
    </source>
</evidence>
<feature type="coiled-coil region" evidence="1">
    <location>
        <begin position="7"/>
        <end position="55"/>
    </location>
</feature>
<evidence type="ECO:0000256" key="1">
    <source>
        <dbReference type="SAM" id="Coils"/>
    </source>
</evidence>
<dbReference type="RefSeq" id="WP_153494519.1">
    <property type="nucleotide sequence ID" value="NZ_CBCRWP010000001.1"/>
</dbReference>
<protein>
    <recommendedName>
        <fullName evidence="5">DUF4315 family protein</fullName>
    </recommendedName>
</protein>
<sequence>METNKKIEELRKKKDILALKVQKKQEELETAQTQYEKLEQQIDSLETANLRTALKAAQAAPQEAVDLLNEIKKLSISPLEAVELLQGLQQENSETSSSHDFGSQQVGGYGNENDEMAE</sequence>
<dbReference type="AlphaFoldDB" id="A0A7X2D0H0"/>
<accession>A0A7X2D0H0</accession>
<proteinExistence type="predicted"/>
<keyword evidence="4" id="KW-1185">Reference proteome</keyword>
<feature type="compositionally biased region" description="Polar residues" evidence="2">
    <location>
        <begin position="87"/>
        <end position="104"/>
    </location>
</feature>
<reference evidence="3 4" key="1">
    <citation type="submission" date="2019-10" db="EMBL/GenBank/DDBJ databases">
        <authorList>
            <person name="Dong K."/>
        </authorList>
    </citation>
    <scope>NUCLEOTIDE SEQUENCE [LARGE SCALE GENOMIC DNA]</scope>
    <source>
        <strain evidence="3 4">DSM 28960</strain>
    </source>
</reference>
<evidence type="ECO:0000313" key="4">
    <source>
        <dbReference type="Proteomes" id="UP000439550"/>
    </source>
</evidence>
<organism evidence="3 4">
    <name type="scientific">Lactococcus hircilactis</name>
    <dbReference type="NCBI Taxonomy" id="1494462"/>
    <lineage>
        <taxon>Bacteria</taxon>
        <taxon>Bacillati</taxon>
        <taxon>Bacillota</taxon>
        <taxon>Bacilli</taxon>
        <taxon>Lactobacillales</taxon>
        <taxon>Streptococcaceae</taxon>
        <taxon>Lactococcus</taxon>
    </lineage>
</organism>
<comment type="caution">
    <text evidence="3">The sequence shown here is derived from an EMBL/GenBank/DDBJ whole genome shotgun (WGS) entry which is preliminary data.</text>
</comment>
<feature type="region of interest" description="Disordered" evidence="2">
    <location>
        <begin position="87"/>
        <end position="118"/>
    </location>
</feature>
<dbReference type="EMBL" id="WITJ01000001">
    <property type="protein sequence ID" value="MQW38377.1"/>
    <property type="molecule type" value="Genomic_DNA"/>
</dbReference>
<dbReference type="Proteomes" id="UP000439550">
    <property type="component" value="Unassembled WGS sequence"/>
</dbReference>
<gene>
    <name evidence="3" type="ORF">GHI93_00230</name>
</gene>
<keyword evidence="1" id="KW-0175">Coiled coil</keyword>
<evidence type="ECO:0000313" key="3">
    <source>
        <dbReference type="EMBL" id="MQW38377.1"/>
    </source>
</evidence>
<evidence type="ECO:0008006" key="5">
    <source>
        <dbReference type="Google" id="ProtNLM"/>
    </source>
</evidence>